<dbReference type="EMBL" id="AZDA01000003">
    <property type="protein sequence ID" value="KRK40853.1"/>
    <property type="molecule type" value="Genomic_DNA"/>
</dbReference>
<accession>A0A0R1H385</accession>
<protein>
    <submittedName>
        <fullName evidence="2">Uncharacterized protein</fullName>
    </submittedName>
</protein>
<gene>
    <name evidence="2" type="ORF">FC07_GL002606</name>
</gene>
<dbReference type="AlphaFoldDB" id="A0A0R1H385"/>
<sequence>MMMMLHWIILGIIIFIIWGLASLLYHLIDASWAKYIIWLIAIVLPFVLYFSGFHH</sequence>
<keyword evidence="1" id="KW-0812">Transmembrane</keyword>
<keyword evidence="1" id="KW-1133">Transmembrane helix</keyword>
<dbReference type="PATRIC" id="fig|1423726.3.peg.2712"/>
<evidence type="ECO:0000313" key="2">
    <source>
        <dbReference type="EMBL" id="KRK40853.1"/>
    </source>
</evidence>
<proteinExistence type="predicted"/>
<feature type="transmembrane region" description="Helical" evidence="1">
    <location>
        <begin position="35"/>
        <end position="53"/>
    </location>
</feature>
<dbReference type="Proteomes" id="UP000051461">
    <property type="component" value="Unassembled WGS sequence"/>
</dbReference>
<evidence type="ECO:0000313" key="3">
    <source>
        <dbReference type="Proteomes" id="UP000051461"/>
    </source>
</evidence>
<evidence type="ECO:0000256" key="1">
    <source>
        <dbReference type="SAM" id="Phobius"/>
    </source>
</evidence>
<keyword evidence="1" id="KW-0472">Membrane</keyword>
<feature type="transmembrane region" description="Helical" evidence="1">
    <location>
        <begin position="6"/>
        <end position="28"/>
    </location>
</feature>
<reference evidence="2 3" key="1">
    <citation type="journal article" date="2015" name="Genome Announc.">
        <title>Expanding the biotechnology potential of lactobacilli through comparative genomics of 213 strains and associated genera.</title>
        <authorList>
            <person name="Sun Z."/>
            <person name="Harris H.M."/>
            <person name="McCann A."/>
            <person name="Guo C."/>
            <person name="Argimon S."/>
            <person name="Zhang W."/>
            <person name="Yang X."/>
            <person name="Jeffery I.B."/>
            <person name="Cooney J.C."/>
            <person name="Kagawa T.F."/>
            <person name="Liu W."/>
            <person name="Song Y."/>
            <person name="Salvetti E."/>
            <person name="Wrobel A."/>
            <person name="Rasinkangas P."/>
            <person name="Parkhill J."/>
            <person name="Rea M.C."/>
            <person name="O'Sullivan O."/>
            <person name="Ritari J."/>
            <person name="Douillard F.P."/>
            <person name="Paul Ross R."/>
            <person name="Yang R."/>
            <person name="Briner A.E."/>
            <person name="Felis G.E."/>
            <person name="de Vos W.M."/>
            <person name="Barrangou R."/>
            <person name="Klaenhammer T.R."/>
            <person name="Caufield P.W."/>
            <person name="Cui Y."/>
            <person name="Zhang H."/>
            <person name="O'Toole P.W."/>
        </authorList>
    </citation>
    <scope>NUCLEOTIDE SEQUENCE [LARGE SCALE GENOMIC DNA]</scope>
    <source>
        <strain evidence="2 3">DSM 20003</strain>
    </source>
</reference>
<comment type="caution">
    <text evidence="2">The sequence shown here is derived from an EMBL/GenBank/DDBJ whole genome shotgun (WGS) entry which is preliminary data.</text>
</comment>
<name>A0A0R1H385_9LACO</name>
<organism evidence="2 3">
    <name type="scientific">Loigolactobacillus bifermentans DSM 20003</name>
    <dbReference type="NCBI Taxonomy" id="1423726"/>
    <lineage>
        <taxon>Bacteria</taxon>
        <taxon>Bacillati</taxon>
        <taxon>Bacillota</taxon>
        <taxon>Bacilli</taxon>
        <taxon>Lactobacillales</taxon>
        <taxon>Lactobacillaceae</taxon>
        <taxon>Loigolactobacillus</taxon>
    </lineage>
</organism>
<keyword evidence="3" id="KW-1185">Reference proteome</keyword>